<gene>
    <name evidence="1" type="ORF">LKD71_03855</name>
</gene>
<protein>
    <submittedName>
        <fullName evidence="1">Uncharacterized protein</fullName>
    </submittedName>
</protein>
<proteinExistence type="predicted"/>
<dbReference type="Proteomes" id="UP001197875">
    <property type="component" value="Unassembled WGS sequence"/>
</dbReference>
<dbReference type="RefSeq" id="WP_227614420.1">
    <property type="nucleotide sequence ID" value="NZ_JAJEPR010000004.1"/>
</dbReference>
<keyword evidence="2" id="KW-1185">Reference proteome</keyword>
<dbReference type="EMBL" id="JAJEPR010000004">
    <property type="protein sequence ID" value="MCC2188968.1"/>
    <property type="molecule type" value="Genomic_DNA"/>
</dbReference>
<sequence>MKTHLENGEQRITLVNPAGWKLLGYAVPFLSMEEQYQNGKDFLGGLTLTQAQKEQYHCD</sequence>
<reference evidence="1 2" key="1">
    <citation type="submission" date="2021-10" db="EMBL/GenBank/DDBJ databases">
        <title>Anaerobic single-cell dispensing facilitates the cultivation of human gut bacteria.</title>
        <authorList>
            <person name="Afrizal A."/>
        </authorList>
    </citation>
    <scope>NUCLEOTIDE SEQUENCE [LARGE SCALE GENOMIC DNA]</scope>
    <source>
        <strain evidence="1 2">CLA-AA-H277</strain>
    </source>
</reference>
<evidence type="ECO:0000313" key="2">
    <source>
        <dbReference type="Proteomes" id="UP001197875"/>
    </source>
</evidence>
<evidence type="ECO:0000313" key="1">
    <source>
        <dbReference type="EMBL" id="MCC2188968.1"/>
    </source>
</evidence>
<accession>A0AAE3J563</accession>
<organism evidence="1 2">
    <name type="scientific">Fusicatenibacter faecihominis</name>
    <dbReference type="NCBI Taxonomy" id="2881276"/>
    <lineage>
        <taxon>Bacteria</taxon>
        <taxon>Bacillati</taxon>
        <taxon>Bacillota</taxon>
        <taxon>Clostridia</taxon>
        <taxon>Lachnospirales</taxon>
        <taxon>Lachnospiraceae</taxon>
        <taxon>Fusicatenibacter</taxon>
    </lineage>
</organism>
<name>A0AAE3J563_9FIRM</name>
<comment type="caution">
    <text evidence="1">The sequence shown here is derived from an EMBL/GenBank/DDBJ whole genome shotgun (WGS) entry which is preliminary data.</text>
</comment>
<dbReference type="AlphaFoldDB" id="A0AAE3J563"/>